<sequence length="340" mass="39017">MVSSCGSIIATPQTTTTSTVAPPVEPPQWGVPTDEKPIFFYASDIPQRSRERVEETFQKATRYWPNYGPLEVWVTGIQTMPIFNMINEYCARRADLKQMNKFTCLDENRYNSFEEYRKWSAIDAVERDHHLRGQLTHTAKYGFLQIILSNPAGFSDEFPEYAAHDQQIIFHEYFHVVQRSASPSTVDIEYDPVLHKKFFGPTWFSEGSAEFMSLRAVSDLRLRGELPIYEGELDDFSFHDAMVGKLDSAKASMLRYKNLKLSDADGRSEKLSPYDIGTWAIAYLVHKSSPNVLLDTFYPNIAQLGWAKTFKLAFGMSPAEFEKEFMKFMKLATDEQTPIL</sequence>
<name>A0A6J6EKK9_9ZZZZ</name>
<protein>
    <submittedName>
        <fullName evidence="1">Unannotated protein</fullName>
    </submittedName>
</protein>
<reference evidence="1" key="1">
    <citation type="submission" date="2020-05" db="EMBL/GenBank/DDBJ databases">
        <authorList>
            <person name="Chiriac C."/>
            <person name="Salcher M."/>
            <person name="Ghai R."/>
            <person name="Kavagutti S V."/>
        </authorList>
    </citation>
    <scope>NUCLEOTIDE SEQUENCE</scope>
</reference>
<proteinExistence type="predicted"/>
<dbReference type="AlphaFoldDB" id="A0A6J6EKK9"/>
<organism evidence="1">
    <name type="scientific">freshwater metagenome</name>
    <dbReference type="NCBI Taxonomy" id="449393"/>
    <lineage>
        <taxon>unclassified sequences</taxon>
        <taxon>metagenomes</taxon>
        <taxon>ecological metagenomes</taxon>
    </lineage>
</organism>
<gene>
    <name evidence="1" type="ORF">UFOPK1683_01016</name>
</gene>
<accession>A0A6J6EKK9</accession>
<dbReference type="EMBL" id="CAEZTL010000133">
    <property type="protein sequence ID" value="CAB4577121.1"/>
    <property type="molecule type" value="Genomic_DNA"/>
</dbReference>
<evidence type="ECO:0000313" key="1">
    <source>
        <dbReference type="EMBL" id="CAB4577121.1"/>
    </source>
</evidence>